<reference evidence="1" key="1">
    <citation type="journal article" date="2021" name="Proc. Natl. Acad. Sci. U.S.A.">
        <title>A Catalog of Tens of Thousands of Viruses from Human Metagenomes Reveals Hidden Associations with Chronic Diseases.</title>
        <authorList>
            <person name="Tisza M.J."/>
            <person name="Buck C.B."/>
        </authorList>
    </citation>
    <scope>NUCLEOTIDE SEQUENCE</scope>
    <source>
        <strain evidence="1">Ct6zJ3</strain>
    </source>
</reference>
<name>A0A8S5R9B6_9VIRU</name>
<dbReference type="EMBL" id="BK015844">
    <property type="protein sequence ID" value="DAE27645.1"/>
    <property type="molecule type" value="Genomic_DNA"/>
</dbReference>
<proteinExistence type="predicted"/>
<evidence type="ECO:0000313" key="1">
    <source>
        <dbReference type="EMBL" id="DAE27645.1"/>
    </source>
</evidence>
<organism evidence="1">
    <name type="scientific">virus sp. ct6zJ3</name>
    <dbReference type="NCBI Taxonomy" id="2826792"/>
    <lineage>
        <taxon>Viruses</taxon>
    </lineage>
</organism>
<sequence length="29" mass="3261">MRWRAGRRGGDVVRCREAICAPLCEGVSR</sequence>
<accession>A0A8S5R9B6</accession>
<protein>
    <submittedName>
        <fullName evidence="1">Uncharacterized protein</fullName>
    </submittedName>
</protein>